<feature type="transmembrane region" description="Helical" evidence="1">
    <location>
        <begin position="64"/>
        <end position="84"/>
    </location>
</feature>
<organism evidence="2 3">
    <name type="scientific">Saccharothrix mutabilis subsp. mutabilis</name>
    <dbReference type="NCBI Taxonomy" id="66855"/>
    <lineage>
        <taxon>Bacteria</taxon>
        <taxon>Bacillati</taxon>
        <taxon>Actinomycetota</taxon>
        <taxon>Actinomycetes</taxon>
        <taxon>Pseudonocardiales</taxon>
        <taxon>Pseudonocardiaceae</taxon>
        <taxon>Saccharothrix</taxon>
    </lineage>
</organism>
<dbReference type="Proteomes" id="UP001500416">
    <property type="component" value="Unassembled WGS sequence"/>
</dbReference>
<proteinExistence type="predicted"/>
<sequence>MRTAVSFAVRARSLVGRDLRYCPRRPDRSIVVGVKRWFWWVTAGEAVGFAVPAVVGALSTAPVALVLAGCVEGAVLGAAQAHVLRRVVRGFDARAWVVATVLGAGFTWSVAMTAVALGERAARWPLPLLVAVAVVAGLPALVAIGFTQWLVLRRSVPRSAGWIWANGLAWAAALTVFAAFTTPLWRPGQATATVVLVGAAGGVLMAATMAAVTGLALRRLVK</sequence>
<feature type="transmembrane region" description="Helical" evidence="1">
    <location>
        <begin position="163"/>
        <end position="185"/>
    </location>
</feature>
<accession>A0ABN0UV59</accession>
<comment type="caution">
    <text evidence="2">The sequence shown here is derived from an EMBL/GenBank/DDBJ whole genome shotgun (WGS) entry which is preliminary data.</text>
</comment>
<feature type="transmembrane region" description="Helical" evidence="1">
    <location>
        <begin position="96"/>
        <end position="117"/>
    </location>
</feature>
<feature type="transmembrane region" description="Helical" evidence="1">
    <location>
        <begin position="191"/>
        <end position="217"/>
    </location>
</feature>
<keyword evidence="1" id="KW-1133">Transmembrane helix</keyword>
<dbReference type="EMBL" id="BAAABU010000033">
    <property type="protein sequence ID" value="GAA0262328.1"/>
    <property type="molecule type" value="Genomic_DNA"/>
</dbReference>
<keyword evidence="1" id="KW-0472">Membrane</keyword>
<keyword evidence="1" id="KW-0812">Transmembrane</keyword>
<name>A0ABN0UV59_9PSEU</name>
<feature type="transmembrane region" description="Helical" evidence="1">
    <location>
        <begin position="37"/>
        <end position="58"/>
    </location>
</feature>
<evidence type="ECO:0000313" key="2">
    <source>
        <dbReference type="EMBL" id="GAA0262328.1"/>
    </source>
</evidence>
<evidence type="ECO:0000256" key="1">
    <source>
        <dbReference type="SAM" id="Phobius"/>
    </source>
</evidence>
<keyword evidence="3" id="KW-1185">Reference proteome</keyword>
<feature type="transmembrane region" description="Helical" evidence="1">
    <location>
        <begin position="129"/>
        <end position="151"/>
    </location>
</feature>
<gene>
    <name evidence="2" type="ORF">GCM10010492_74250</name>
</gene>
<reference evidence="2 3" key="1">
    <citation type="journal article" date="2019" name="Int. J. Syst. Evol. Microbiol.">
        <title>The Global Catalogue of Microorganisms (GCM) 10K type strain sequencing project: providing services to taxonomists for standard genome sequencing and annotation.</title>
        <authorList>
            <consortium name="The Broad Institute Genomics Platform"/>
            <consortium name="The Broad Institute Genome Sequencing Center for Infectious Disease"/>
            <person name="Wu L."/>
            <person name="Ma J."/>
        </authorList>
    </citation>
    <scope>NUCLEOTIDE SEQUENCE [LARGE SCALE GENOMIC DNA]</scope>
    <source>
        <strain evidence="2 3">JCM 3380</strain>
    </source>
</reference>
<evidence type="ECO:0000313" key="3">
    <source>
        <dbReference type="Proteomes" id="UP001500416"/>
    </source>
</evidence>
<protein>
    <submittedName>
        <fullName evidence="2">Uncharacterized protein</fullName>
    </submittedName>
</protein>